<dbReference type="PANTHER" id="PTHR43008">
    <property type="entry name" value="BENZIL REDUCTASE"/>
    <property type="match status" value="1"/>
</dbReference>
<accession>A0AA38S3W8</accession>
<comment type="similarity">
    <text evidence="1">Belongs to the short-chain dehydrogenases/reductases (SDR) family.</text>
</comment>
<evidence type="ECO:0000256" key="2">
    <source>
        <dbReference type="ARBA" id="ARBA00022857"/>
    </source>
</evidence>
<dbReference type="EMBL" id="JANBVO010000003">
    <property type="protein sequence ID" value="KAJ9155639.1"/>
    <property type="molecule type" value="Genomic_DNA"/>
</dbReference>
<keyword evidence="2" id="KW-0521">NADP</keyword>
<comment type="caution">
    <text evidence="5">The sequence shown here is derived from an EMBL/GenBank/DDBJ whole genome shotgun (WGS) entry which is preliminary data.</text>
</comment>
<protein>
    <submittedName>
        <fullName evidence="5">Short chain dehydrogenase</fullName>
    </submittedName>
</protein>
<dbReference type="InterPro" id="IPR002347">
    <property type="entry name" value="SDR_fam"/>
</dbReference>
<gene>
    <name evidence="5" type="ORF">NKR23_g1647</name>
</gene>
<dbReference type="PANTHER" id="PTHR43008:SF8">
    <property type="entry name" value="BENZIL REDUCTASE ((S)-BENZOIN FORMING) IRC24"/>
    <property type="match status" value="1"/>
</dbReference>
<dbReference type="InterPro" id="IPR036291">
    <property type="entry name" value="NAD(P)-bd_dom_sf"/>
</dbReference>
<evidence type="ECO:0000256" key="1">
    <source>
        <dbReference type="ARBA" id="ARBA00006484"/>
    </source>
</evidence>
<organism evidence="5 6">
    <name type="scientific">Pleurostoma richardsiae</name>
    <dbReference type="NCBI Taxonomy" id="41990"/>
    <lineage>
        <taxon>Eukaryota</taxon>
        <taxon>Fungi</taxon>
        <taxon>Dikarya</taxon>
        <taxon>Ascomycota</taxon>
        <taxon>Pezizomycotina</taxon>
        <taxon>Sordariomycetes</taxon>
        <taxon>Sordariomycetidae</taxon>
        <taxon>Calosphaeriales</taxon>
        <taxon>Pleurostomataceae</taxon>
        <taxon>Pleurostoma</taxon>
    </lineage>
</organism>
<dbReference type="SMART" id="SM00822">
    <property type="entry name" value="PKS_KR"/>
    <property type="match status" value="1"/>
</dbReference>
<dbReference type="CDD" id="cd05367">
    <property type="entry name" value="SPR-like_SDR_c"/>
    <property type="match status" value="1"/>
</dbReference>
<name>A0AA38S3W8_9PEZI</name>
<dbReference type="SUPFAM" id="SSF51735">
    <property type="entry name" value="NAD(P)-binding Rossmann-fold domains"/>
    <property type="match status" value="1"/>
</dbReference>
<reference evidence="5" key="1">
    <citation type="submission" date="2022-07" db="EMBL/GenBank/DDBJ databases">
        <title>Fungi with potential for degradation of polypropylene.</title>
        <authorList>
            <person name="Gostincar C."/>
        </authorList>
    </citation>
    <scope>NUCLEOTIDE SEQUENCE</scope>
    <source>
        <strain evidence="5">EXF-13308</strain>
    </source>
</reference>
<dbReference type="Pfam" id="PF00106">
    <property type="entry name" value="adh_short"/>
    <property type="match status" value="1"/>
</dbReference>
<keyword evidence="6" id="KW-1185">Reference proteome</keyword>
<evidence type="ECO:0000256" key="3">
    <source>
        <dbReference type="ARBA" id="ARBA00023002"/>
    </source>
</evidence>
<dbReference type="Proteomes" id="UP001174694">
    <property type="component" value="Unassembled WGS sequence"/>
</dbReference>
<dbReference type="GO" id="GO:0050664">
    <property type="term" value="F:oxidoreductase activity, acting on NAD(P)H, oxygen as acceptor"/>
    <property type="evidence" value="ECO:0007669"/>
    <property type="project" value="TreeGrafter"/>
</dbReference>
<dbReference type="InterPro" id="IPR057326">
    <property type="entry name" value="KR_dom"/>
</dbReference>
<keyword evidence="3" id="KW-0560">Oxidoreductase</keyword>
<dbReference type="FunFam" id="3.40.50.720:FF:000281">
    <property type="entry name" value="Uncharacterized oxidoreductase YIR035C"/>
    <property type="match status" value="1"/>
</dbReference>
<dbReference type="AlphaFoldDB" id="A0AA38S3W8"/>
<proteinExistence type="inferred from homology"/>
<evidence type="ECO:0000259" key="4">
    <source>
        <dbReference type="SMART" id="SM00822"/>
    </source>
</evidence>
<evidence type="ECO:0000313" key="6">
    <source>
        <dbReference type="Proteomes" id="UP001174694"/>
    </source>
</evidence>
<dbReference type="PRINTS" id="PR00081">
    <property type="entry name" value="GDHRDH"/>
</dbReference>
<dbReference type="Gene3D" id="3.40.50.720">
    <property type="entry name" value="NAD(P)-binding Rossmann-like Domain"/>
    <property type="match status" value="1"/>
</dbReference>
<sequence>MSPKVIIVTGASRGLGLAIAQYLLRASHNVVLVSRTQTELENLKKQYPSQVEYLAADLTKFENASIITELAVKAFGKLDGLIVNHGVLTPMRRIADSNIEEWQHVYNANLFSALALVKEAIPLLRQTKGRIIFTSSGAALHAYTSWGAYGSSKAAMNSLAQYIAVEETDITTVAIGPGRVDTPMQHEIREQGRGSMTDADHANFVSAYKDGKLNKPEGPGTVIAKLSLDATPDLSGKYLSWNVPELAAYRE</sequence>
<evidence type="ECO:0000313" key="5">
    <source>
        <dbReference type="EMBL" id="KAJ9155639.1"/>
    </source>
</evidence>
<feature type="domain" description="Ketoreductase" evidence="4">
    <location>
        <begin position="4"/>
        <end position="183"/>
    </location>
</feature>